<evidence type="ECO:0000256" key="4">
    <source>
        <dbReference type="ARBA" id="ARBA00023136"/>
    </source>
</evidence>
<dbReference type="InterPro" id="IPR007568">
    <property type="entry name" value="RTA1"/>
</dbReference>
<feature type="transmembrane region" description="Helical" evidence="6">
    <location>
        <begin position="54"/>
        <end position="73"/>
    </location>
</feature>
<dbReference type="PANTHER" id="PTHR31465">
    <property type="entry name" value="PROTEIN RTA1-RELATED"/>
    <property type="match status" value="1"/>
</dbReference>
<protein>
    <submittedName>
        <fullName evidence="7">RTA1 like protein-domain-containing protein</fullName>
    </submittedName>
</protein>
<organism evidence="7 8">
    <name type="scientific">Phyllosticta capitalensis</name>
    <dbReference type="NCBI Taxonomy" id="121624"/>
    <lineage>
        <taxon>Eukaryota</taxon>
        <taxon>Fungi</taxon>
        <taxon>Dikarya</taxon>
        <taxon>Ascomycota</taxon>
        <taxon>Pezizomycotina</taxon>
        <taxon>Dothideomycetes</taxon>
        <taxon>Dothideomycetes incertae sedis</taxon>
        <taxon>Botryosphaeriales</taxon>
        <taxon>Phyllostictaceae</taxon>
        <taxon>Phyllosticta</taxon>
    </lineage>
</organism>
<feature type="region of interest" description="Disordered" evidence="5">
    <location>
        <begin position="296"/>
        <end position="326"/>
    </location>
</feature>
<evidence type="ECO:0000313" key="8">
    <source>
        <dbReference type="Proteomes" id="UP001492380"/>
    </source>
</evidence>
<feature type="transmembrane region" description="Helical" evidence="6">
    <location>
        <begin position="212"/>
        <end position="233"/>
    </location>
</feature>
<evidence type="ECO:0000256" key="6">
    <source>
        <dbReference type="SAM" id="Phobius"/>
    </source>
</evidence>
<accession>A0ABR1Z0V5</accession>
<evidence type="ECO:0000313" key="7">
    <source>
        <dbReference type="EMBL" id="KAK8244582.1"/>
    </source>
</evidence>
<keyword evidence="2 6" id="KW-0812">Transmembrane</keyword>
<reference evidence="7 8" key="1">
    <citation type="submission" date="2024-04" db="EMBL/GenBank/DDBJ databases">
        <title>Phyllosticta paracitricarpa is synonymous to the EU quarantine fungus P. citricarpa based on phylogenomic analyses.</title>
        <authorList>
            <consortium name="Lawrence Berkeley National Laboratory"/>
            <person name="Van Ingen-Buijs V.A."/>
            <person name="Van Westerhoven A.C."/>
            <person name="Haridas S."/>
            <person name="Skiadas P."/>
            <person name="Martin F."/>
            <person name="Groenewald J.Z."/>
            <person name="Crous P.W."/>
            <person name="Seidl M.F."/>
        </authorList>
    </citation>
    <scope>NUCLEOTIDE SEQUENCE [LARGE SCALE GENOMIC DNA]</scope>
    <source>
        <strain evidence="7 8">CBS 123374</strain>
    </source>
</reference>
<dbReference type="EMBL" id="JBBWRZ010000002">
    <property type="protein sequence ID" value="KAK8244582.1"/>
    <property type="molecule type" value="Genomic_DNA"/>
</dbReference>
<feature type="transmembrane region" description="Helical" evidence="6">
    <location>
        <begin position="85"/>
        <end position="105"/>
    </location>
</feature>
<keyword evidence="4 6" id="KW-0472">Membrane</keyword>
<feature type="transmembrane region" description="Helical" evidence="6">
    <location>
        <begin position="23"/>
        <end position="42"/>
    </location>
</feature>
<dbReference type="PANTHER" id="PTHR31465:SF8">
    <property type="entry name" value="DOMAIN PROTEIN, PUTATIVE (AFU_ORTHOLOGUE AFUA_6G14140)-RELATED"/>
    <property type="match status" value="1"/>
</dbReference>
<name>A0ABR1Z0V5_9PEZI</name>
<sequence>MSDSCTVDTCPIKASTLGYRPNVFSSIFFISLYGTAALVQAIQGYRWRTWSFTIAMVLGCLCEAGGYPGRLMLHHDWFSKAGFDLQIVCLTIAPAFLSAGIYFMLKHLVLAYSPSSSRLAPHWYPKIFIPCDFVSLVLQAAGGGIAATADDDDKDMMDTGNNIMMAGLGFQVFTLAIFAVLAGEFAWRVRRADVSALNEKTSALRGSTKHKLFLGALFVAFWAIMFRCIYRIVEMAGGWGNDIMQDEISFIILDPTLCALAVIVLTIWHPGYCFNYRVVNADVSVAADAEKGNQRPLSEASTWRPRGEASDSREFEMVKKDETANF</sequence>
<evidence type="ECO:0000256" key="5">
    <source>
        <dbReference type="SAM" id="MobiDB-lite"/>
    </source>
</evidence>
<dbReference type="Proteomes" id="UP001492380">
    <property type="component" value="Unassembled WGS sequence"/>
</dbReference>
<proteinExistence type="predicted"/>
<evidence type="ECO:0000256" key="2">
    <source>
        <dbReference type="ARBA" id="ARBA00022692"/>
    </source>
</evidence>
<gene>
    <name evidence="7" type="ORF">HDK90DRAFT_163698</name>
</gene>
<evidence type="ECO:0000256" key="3">
    <source>
        <dbReference type="ARBA" id="ARBA00022989"/>
    </source>
</evidence>
<comment type="subcellular location">
    <subcellularLocation>
        <location evidence="1">Membrane</location>
        <topology evidence="1">Multi-pass membrane protein</topology>
    </subcellularLocation>
</comment>
<feature type="compositionally biased region" description="Basic and acidic residues" evidence="5">
    <location>
        <begin position="305"/>
        <end position="326"/>
    </location>
</feature>
<feature type="transmembrane region" description="Helical" evidence="6">
    <location>
        <begin position="126"/>
        <end position="148"/>
    </location>
</feature>
<keyword evidence="8" id="KW-1185">Reference proteome</keyword>
<feature type="transmembrane region" description="Helical" evidence="6">
    <location>
        <begin position="168"/>
        <end position="187"/>
    </location>
</feature>
<keyword evidence="3 6" id="KW-1133">Transmembrane helix</keyword>
<dbReference type="Pfam" id="PF04479">
    <property type="entry name" value="RTA1"/>
    <property type="match status" value="1"/>
</dbReference>
<evidence type="ECO:0000256" key="1">
    <source>
        <dbReference type="ARBA" id="ARBA00004141"/>
    </source>
</evidence>
<comment type="caution">
    <text evidence="7">The sequence shown here is derived from an EMBL/GenBank/DDBJ whole genome shotgun (WGS) entry which is preliminary data.</text>
</comment>
<feature type="transmembrane region" description="Helical" evidence="6">
    <location>
        <begin position="248"/>
        <end position="268"/>
    </location>
</feature>